<dbReference type="Proteomes" id="UP000501705">
    <property type="component" value="Chromosome"/>
</dbReference>
<evidence type="ECO:0000313" key="2">
    <source>
        <dbReference type="EMBL" id="QIS03856.1"/>
    </source>
</evidence>
<dbReference type="AlphaFoldDB" id="A0A6G9XSI0"/>
<reference evidence="2 3" key="1">
    <citation type="journal article" date="2019" name="ACS Chem. Biol.">
        <title>Identification and Mobilization of a Cryptic Antibiotic Biosynthesis Gene Locus from a Human-Pathogenic Nocardia Isolate.</title>
        <authorList>
            <person name="Herisse M."/>
            <person name="Ishida K."/>
            <person name="Porter J.L."/>
            <person name="Howden B."/>
            <person name="Hertweck C."/>
            <person name="Stinear T.P."/>
            <person name="Pidot S.J."/>
        </authorList>
    </citation>
    <scope>NUCLEOTIDE SEQUENCE [LARGE SCALE GENOMIC DNA]</scope>
    <source>
        <strain evidence="2 3">AUSMDU00024985</strain>
    </source>
</reference>
<evidence type="ECO:0000259" key="1">
    <source>
        <dbReference type="PROSITE" id="PS51674"/>
    </source>
</evidence>
<dbReference type="Pfam" id="PF02467">
    <property type="entry name" value="Whib"/>
    <property type="match status" value="1"/>
</dbReference>
<protein>
    <recommendedName>
        <fullName evidence="1">4Fe-4S Wbl-type domain-containing protein</fullName>
    </recommendedName>
</protein>
<sequence>MNWRQRAACRAVAPGIFYPAAPPKGDPRQALAYCRRCPVLARCAGHALAIAQRRGIVAGVWIDGDRDAHVTLREIGRGHARPRRCVKCWRLIESARAERSCALCGFAEIPV</sequence>
<dbReference type="RefSeq" id="WP_167462961.1">
    <property type="nucleotide sequence ID" value="NZ_CP046171.1"/>
</dbReference>
<dbReference type="EMBL" id="CP046171">
    <property type="protein sequence ID" value="QIS03856.1"/>
    <property type="molecule type" value="Genomic_DNA"/>
</dbReference>
<proteinExistence type="predicted"/>
<organism evidence="2 3">
    <name type="scientific">Nocardia brasiliensis</name>
    <dbReference type="NCBI Taxonomy" id="37326"/>
    <lineage>
        <taxon>Bacteria</taxon>
        <taxon>Bacillati</taxon>
        <taxon>Actinomycetota</taxon>
        <taxon>Actinomycetes</taxon>
        <taxon>Mycobacteriales</taxon>
        <taxon>Nocardiaceae</taxon>
        <taxon>Nocardia</taxon>
    </lineage>
</organism>
<dbReference type="PROSITE" id="PS51674">
    <property type="entry name" value="4FE4S_WBL"/>
    <property type="match status" value="1"/>
</dbReference>
<gene>
    <name evidence="2" type="ORF">F5X71_17345</name>
</gene>
<accession>A0A6G9XSI0</accession>
<dbReference type="InterPro" id="IPR034768">
    <property type="entry name" value="4FE4S_WBL"/>
</dbReference>
<feature type="domain" description="4Fe-4S Wbl-type" evidence="1">
    <location>
        <begin position="8"/>
        <end position="67"/>
    </location>
</feature>
<evidence type="ECO:0000313" key="3">
    <source>
        <dbReference type="Proteomes" id="UP000501705"/>
    </source>
</evidence>
<name>A0A6G9XSI0_NOCBR</name>